<name>A0A4T0GLQ2_WALIC</name>
<dbReference type="InterPro" id="IPR026564">
    <property type="entry name" value="Transcrip_reg_TACO1-like_dom3"/>
</dbReference>
<evidence type="ECO:0000313" key="9">
    <source>
        <dbReference type="Proteomes" id="UP000310689"/>
    </source>
</evidence>
<dbReference type="InterPro" id="IPR002876">
    <property type="entry name" value="Transcrip_reg_TACO1-like"/>
</dbReference>
<dbReference type="GO" id="GO:0005739">
    <property type="term" value="C:mitochondrion"/>
    <property type="evidence" value="ECO:0007669"/>
    <property type="project" value="UniProtKB-SubCell"/>
</dbReference>
<dbReference type="Gene3D" id="3.30.70.980">
    <property type="match status" value="2"/>
</dbReference>
<comment type="similarity">
    <text evidence="2">Belongs to the TACO1 family.</text>
</comment>
<evidence type="ECO:0000256" key="3">
    <source>
        <dbReference type="SAM" id="MobiDB-lite"/>
    </source>
</evidence>
<proteinExistence type="inferred from homology"/>
<dbReference type="InterPro" id="IPR017856">
    <property type="entry name" value="Integrase-like_N"/>
</dbReference>
<dbReference type="PANTHER" id="PTHR12532">
    <property type="entry name" value="TRANSLATIONAL ACTIVATOR OF CYTOCHROME C OXIDASE 1"/>
    <property type="match status" value="1"/>
</dbReference>
<dbReference type="EMBL" id="SPOF01000014">
    <property type="protein sequence ID" value="TIB13543.1"/>
    <property type="molecule type" value="Genomic_DNA"/>
</dbReference>
<dbReference type="Proteomes" id="UP000310689">
    <property type="component" value="Unassembled WGS sequence"/>
</dbReference>
<dbReference type="Pfam" id="PF01709">
    <property type="entry name" value="Transcrip_reg"/>
    <property type="match status" value="1"/>
</dbReference>
<dbReference type="OrthoDB" id="2017544at2759"/>
<evidence type="ECO:0000313" key="6">
    <source>
        <dbReference type="EMBL" id="TIB13543.1"/>
    </source>
</evidence>
<feature type="domain" description="TACO1/YebC-like N-terminal" evidence="5">
    <location>
        <begin position="26"/>
        <end position="97"/>
    </location>
</feature>
<accession>A0A4T0GLQ2</accession>
<dbReference type="AlphaFoldDB" id="A0A4T0GLQ2"/>
<dbReference type="PANTHER" id="PTHR12532:SF0">
    <property type="entry name" value="TRANSLATIONAL ACTIVATOR OF CYTOCHROME C OXIDASE 1"/>
    <property type="match status" value="1"/>
</dbReference>
<dbReference type="HAMAP" id="MF_00693">
    <property type="entry name" value="Transcrip_reg_TACO1"/>
    <property type="match status" value="1"/>
</dbReference>
<evidence type="ECO:0000313" key="8">
    <source>
        <dbReference type="Proteomes" id="UP000306954"/>
    </source>
</evidence>
<evidence type="ECO:0000259" key="5">
    <source>
        <dbReference type="Pfam" id="PF20772"/>
    </source>
</evidence>
<dbReference type="SUPFAM" id="SSF75625">
    <property type="entry name" value="YebC-like"/>
    <property type="match status" value="1"/>
</dbReference>
<dbReference type="Proteomes" id="UP000306954">
    <property type="component" value="Unassembled WGS sequence"/>
</dbReference>
<evidence type="ECO:0000256" key="1">
    <source>
        <dbReference type="ARBA" id="ARBA00004173"/>
    </source>
</evidence>
<gene>
    <name evidence="7" type="ORF">E3P86_02419</name>
    <name evidence="6" type="ORF">E3P90_01577</name>
</gene>
<evidence type="ECO:0000256" key="2">
    <source>
        <dbReference type="ARBA" id="ARBA00008724"/>
    </source>
</evidence>
<dbReference type="InterPro" id="IPR048300">
    <property type="entry name" value="TACO1_YebC-like_2nd/3rd_dom"/>
</dbReference>
<reference evidence="8 9" key="1">
    <citation type="submission" date="2019-03" db="EMBL/GenBank/DDBJ databases">
        <title>Sequencing 23 genomes of Wallemia ichthyophaga.</title>
        <authorList>
            <person name="Gostincar C."/>
        </authorList>
    </citation>
    <scope>NUCLEOTIDE SEQUENCE [LARGE SCALE GENOMIC DNA]</scope>
    <source>
        <strain evidence="7 9">EXF-6200</strain>
        <strain evidence="6 8">EXF-8621</strain>
    </source>
</reference>
<feature type="region of interest" description="Disordered" evidence="3">
    <location>
        <begin position="12"/>
        <end position="34"/>
    </location>
</feature>
<feature type="compositionally biased region" description="Basic residues" evidence="3">
    <location>
        <begin position="24"/>
        <end position="34"/>
    </location>
</feature>
<dbReference type="OMA" id="FGPGGCM"/>
<comment type="caution">
    <text evidence="7">The sequence shown here is derived from an EMBL/GenBank/DDBJ whole genome shotgun (WGS) entry which is preliminary data.</text>
</comment>
<organism evidence="7 9">
    <name type="scientific">Wallemia ichthyophaga</name>
    <dbReference type="NCBI Taxonomy" id="245174"/>
    <lineage>
        <taxon>Eukaryota</taxon>
        <taxon>Fungi</taxon>
        <taxon>Dikarya</taxon>
        <taxon>Basidiomycota</taxon>
        <taxon>Wallemiomycotina</taxon>
        <taxon>Wallemiomycetes</taxon>
        <taxon>Wallemiales</taxon>
        <taxon>Wallemiaceae</taxon>
        <taxon>Wallemia</taxon>
    </lineage>
</organism>
<dbReference type="Pfam" id="PF20772">
    <property type="entry name" value="TACO1_YebC_N"/>
    <property type="match status" value="1"/>
</dbReference>
<dbReference type="Gene3D" id="1.10.10.200">
    <property type="match status" value="1"/>
</dbReference>
<evidence type="ECO:0008006" key="10">
    <source>
        <dbReference type="Google" id="ProtNLM"/>
    </source>
</evidence>
<comment type="subcellular location">
    <subcellularLocation>
        <location evidence="1">Mitochondrion</location>
    </subcellularLocation>
</comment>
<evidence type="ECO:0000313" key="7">
    <source>
        <dbReference type="EMBL" id="TIB36644.1"/>
    </source>
</evidence>
<dbReference type="InterPro" id="IPR029072">
    <property type="entry name" value="YebC-like"/>
</dbReference>
<feature type="compositionally biased region" description="Polar residues" evidence="3">
    <location>
        <begin position="12"/>
        <end position="23"/>
    </location>
</feature>
<evidence type="ECO:0000259" key="4">
    <source>
        <dbReference type="Pfam" id="PF01709"/>
    </source>
</evidence>
<feature type="domain" description="TACO1/YebC-like second and third" evidence="4">
    <location>
        <begin position="106"/>
        <end position="258"/>
    </location>
</feature>
<sequence>MKRSLISSHQIIRTFASSPSPHSGHNKWSKIRHHKGAADKVRSKIFAKMALDISAAVKAGGGATDPALNAKLSNTLLKAKSLSVPKDNIEAAIKRGDSGAVDRGHSVTYEALLGEIGLVIECRTSNPTRCIHSVKSILNKVGGSLATSGYLFKRKGVVLVVLDNLNPFDKLFEDSLEAGGEDILQISSNLVEIITHPTQLTTVAHFLQEKGHSLSSYDLAYLPASGERVEIDEQLREKLSHLIETLEQDADAVEVYTNSVL</sequence>
<dbReference type="FunFam" id="1.10.10.200:FF:000002">
    <property type="entry name" value="Probable transcriptional regulatory protein CLM62_37755"/>
    <property type="match status" value="1"/>
</dbReference>
<protein>
    <recommendedName>
        <fullName evidence="10">Transcriptional regulatory protein</fullName>
    </recommendedName>
</protein>
<dbReference type="EMBL" id="SPOI01000121">
    <property type="protein sequence ID" value="TIB36644.1"/>
    <property type="molecule type" value="Genomic_DNA"/>
</dbReference>
<dbReference type="InterPro" id="IPR049083">
    <property type="entry name" value="TACO1_YebC_N"/>
</dbReference>